<gene>
    <name evidence="2" type="ORF">SAMN03097708_02859</name>
</gene>
<dbReference type="OrthoDB" id="6399250at2"/>
<keyword evidence="1" id="KW-0732">Signal</keyword>
<feature type="signal peptide" evidence="1">
    <location>
        <begin position="1"/>
        <end position="20"/>
    </location>
</feature>
<evidence type="ECO:0000256" key="1">
    <source>
        <dbReference type="SAM" id="SignalP"/>
    </source>
</evidence>
<evidence type="ECO:0000313" key="2">
    <source>
        <dbReference type="EMBL" id="SCZ65658.1"/>
    </source>
</evidence>
<reference evidence="2 3" key="1">
    <citation type="submission" date="2016-10" db="EMBL/GenBank/DDBJ databases">
        <authorList>
            <person name="de Groot N.N."/>
        </authorList>
    </citation>
    <scope>NUCLEOTIDE SEQUENCE [LARGE SCALE GENOMIC DNA]</scope>
    <source>
        <strain evidence="2 3">HLD2</strain>
    </source>
</reference>
<protein>
    <submittedName>
        <fullName evidence="2">YfaZ</fullName>
    </submittedName>
</protein>
<dbReference type="InterPro" id="IPR009998">
    <property type="entry name" value="YfaZ"/>
</dbReference>
<dbReference type="Pfam" id="PF07437">
    <property type="entry name" value="YfaZ"/>
    <property type="match status" value="1"/>
</dbReference>
<feature type="chain" id="PRO_5011551290" evidence="1">
    <location>
        <begin position="21"/>
        <end position="187"/>
    </location>
</feature>
<dbReference type="RefSeq" id="WP_092998515.1">
    <property type="nucleotide sequence ID" value="NZ_FMWD01000010.1"/>
</dbReference>
<proteinExistence type="predicted"/>
<dbReference type="Proteomes" id="UP000199648">
    <property type="component" value="Unassembled WGS sequence"/>
</dbReference>
<sequence>MIKTTVTTMLLLSVAGTTYADSFDINLHDDAVQMVYGTPVGDEARGMDGELGVLYTDDSGNSDLLAHAGFLVSGQSRNGHQTFRIGLGSRLILADMDSHQAGAFAFGGRMRFSPMERVGLGGDIWYAPDITTFMDGDRMHEYSLRVDYQLLPHAFVYAGYRHVEIELEDASEYELDSHSHLGMQLFF</sequence>
<dbReference type="EMBL" id="FMWD01000010">
    <property type="protein sequence ID" value="SCZ65658.1"/>
    <property type="molecule type" value="Genomic_DNA"/>
</dbReference>
<dbReference type="SUPFAM" id="SSF56935">
    <property type="entry name" value="Porins"/>
    <property type="match status" value="1"/>
</dbReference>
<evidence type="ECO:0000313" key="3">
    <source>
        <dbReference type="Proteomes" id="UP000199648"/>
    </source>
</evidence>
<name>A0A1G5QVQ4_9GAMM</name>
<accession>A0A1G5QVQ4</accession>
<dbReference type="STRING" id="415747.SAMN03097708_02859"/>
<dbReference type="AlphaFoldDB" id="A0A1G5QVQ4"/>
<keyword evidence="3" id="KW-1185">Reference proteome</keyword>
<organism evidence="2 3">
    <name type="scientific">Thiohalomonas denitrificans</name>
    <dbReference type="NCBI Taxonomy" id="415747"/>
    <lineage>
        <taxon>Bacteria</taxon>
        <taxon>Pseudomonadati</taxon>
        <taxon>Pseudomonadota</taxon>
        <taxon>Gammaproteobacteria</taxon>
        <taxon>Thiohalomonadales</taxon>
        <taxon>Thiohalomonadaceae</taxon>
        <taxon>Thiohalomonas</taxon>
    </lineage>
</organism>